<dbReference type="InterPro" id="IPR012347">
    <property type="entry name" value="Ferritin-like"/>
</dbReference>
<accession>A0A8J2VGE8</accession>
<keyword evidence="2" id="KW-1185">Reference proteome</keyword>
<dbReference type="InterPro" id="IPR009078">
    <property type="entry name" value="Ferritin-like_SF"/>
</dbReference>
<evidence type="ECO:0000313" key="1">
    <source>
        <dbReference type="EMBL" id="GGE25925.1"/>
    </source>
</evidence>
<dbReference type="Proteomes" id="UP000625210">
    <property type="component" value="Unassembled WGS sequence"/>
</dbReference>
<gene>
    <name evidence="1" type="ORF">GCM10011571_30080</name>
</gene>
<dbReference type="Gene3D" id="1.20.1260.10">
    <property type="match status" value="1"/>
</dbReference>
<reference evidence="1" key="1">
    <citation type="journal article" date="2014" name="Int. J. Syst. Evol. Microbiol.">
        <title>Complete genome sequence of Corynebacterium casei LMG S-19264T (=DSM 44701T), isolated from a smear-ripened cheese.</title>
        <authorList>
            <consortium name="US DOE Joint Genome Institute (JGI-PGF)"/>
            <person name="Walter F."/>
            <person name="Albersmeier A."/>
            <person name="Kalinowski J."/>
            <person name="Ruckert C."/>
        </authorList>
    </citation>
    <scope>NUCLEOTIDE SEQUENCE</scope>
    <source>
        <strain evidence="1">CGMCC 1.15179</strain>
    </source>
</reference>
<dbReference type="PIRSF" id="PIRSF037834">
    <property type="entry name" value="PA_CoA_Oase3"/>
    <property type="match status" value="1"/>
</dbReference>
<dbReference type="InterPro" id="IPR011882">
    <property type="entry name" value="PaaC"/>
</dbReference>
<dbReference type="PANTHER" id="PTHR30458:SF0">
    <property type="entry name" value="1,2-PHENYLACETYL-COA EPOXIDASE, SUBUNIT C"/>
    <property type="match status" value="1"/>
</dbReference>
<reference evidence="1" key="2">
    <citation type="submission" date="2020-09" db="EMBL/GenBank/DDBJ databases">
        <authorList>
            <person name="Sun Q."/>
            <person name="Zhou Y."/>
        </authorList>
    </citation>
    <scope>NUCLEOTIDE SEQUENCE</scope>
    <source>
        <strain evidence="1">CGMCC 1.15179</strain>
    </source>
</reference>
<dbReference type="AlphaFoldDB" id="A0A8J2VGE8"/>
<dbReference type="SUPFAM" id="SSF47240">
    <property type="entry name" value="Ferritin-like"/>
    <property type="match status" value="1"/>
</dbReference>
<comment type="caution">
    <text evidence="1">The sequence shown here is derived from an EMBL/GenBank/DDBJ whole genome shotgun (WGS) entry which is preliminary data.</text>
</comment>
<protein>
    <submittedName>
        <fullName evidence="1">Phenylacetate-CoA oxygenase subunit PaaI</fullName>
    </submittedName>
</protein>
<dbReference type="InterPro" id="IPR052703">
    <property type="entry name" value="Aromatic_CoA_ox/epox"/>
</dbReference>
<dbReference type="EMBL" id="BMHQ01000012">
    <property type="protein sequence ID" value="GGE25925.1"/>
    <property type="molecule type" value="Genomic_DNA"/>
</dbReference>
<dbReference type="PANTHER" id="PTHR30458">
    <property type="entry name" value="PHENYLACETIC ACID DEGRADATION PROTEIN PAA"/>
    <property type="match status" value="1"/>
</dbReference>
<dbReference type="GO" id="GO:0005829">
    <property type="term" value="C:cytosol"/>
    <property type="evidence" value="ECO:0007669"/>
    <property type="project" value="TreeGrafter"/>
</dbReference>
<evidence type="ECO:0000313" key="2">
    <source>
        <dbReference type="Proteomes" id="UP000625210"/>
    </source>
</evidence>
<organism evidence="1 2">
    <name type="scientific">Marinithermofilum abyssi</name>
    <dbReference type="NCBI Taxonomy" id="1571185"/>
    <lineage>
        <taxon>Bacteria</taxon>
        <taxon>Bacillati</taxon>
        <taxon>Bacillota</taxon>
        <taxon>Bacilli</taxon>
        <taxon>Bacillales</taxon>
        <taxon>Thermoactinomycetaceae</taxon>
        <taxon>Marinithermofilum</taxon>
    </lineage>
</organism>
<dbReference type="GO" id="GO:0010124">
    <property type="term" value="P:phenylacetate catabolic process"/>
    <property type="evidence" value="ECO:0007669"/>
    <property type="project" value="InterPro"/>
</dbReference>
<proteinExistence type="predicted"/>
<name>A0A8J2VGE8_9BACL</name>
<dbReference type="InterPro" id="IPR007814">
    <property type="entry name" value="PaaA_PaaC"/>
</dbReference>
<dbReference type="RefSeq" id="WP_188648714.1">
    <property type="nucleotide sequence ID" value="NZ_BMHQ01000012.1"/>
</dbReference>
<dbReference type="NCBIfam" id="TIGR02158">
    <property type="entry name" value="PA_CoA_Oxy3"/>
    <property type="match status" value="1"/>
</dbReference>
<dbReference type="Pfam" id="PF05138">
    <property type="entry name" value="PaaA_PaaC"/>
    <property type="match status" value="1"/>
</dbReference>
<sequence>MQVKHAEQAQTNPRYKAAVRDLLLQLADDELCIGHRDSEWLGLAPDIEEDVAFSSIAQDEVGHAAFYLNLLRDLDGEDPDAAAFFRKSRDRRNAVLAERLNGDWAETIVRRYFYDVFDEIRTEALRESSYVPLARGVAKIRREERYHLMHFQLWFTRLSAAGGEARERMNRAVEGLWPEVKGCFSLGGWERQLVASAVISLDSNEMERRWLNRMKPVFAQAGLQWPGPLPMVNQDGRCGAHSSHLEELLQTMGEVVRQDPAARW</sequence>